<dbReference type="RefSeq" id="WP_324693300.1">
    <property type="nucleotide sequence ID" value="NZ_JAYMYJ010000029.1"/>
</dbReference>
<dbReference type="Proteomes" id="UP001308005">
    <property type="component" value="Unassembled WGS sequence"/>
</dbReference>
<accession>A0ABU6CTD6</accession>
<proteinExistence type="predicted"/>
<keyword evidence="2 5" id="KW-0812">Transmembrane</keyword>
<dbReference type="EMBL" id="JAYMYJ010000029">
    <property type="protein sequence ID" value="MEB4590068.1"/>
    <property type="molecule type" value="Genomic_DNA"/>
</dbReference>
<evidence type="ECO:0000256" key="2">
    <source>
        <dbReference type="ARBA" id="ARBA00022692"/>
    </source>
</evidence>
<evidence type="ECO:0000256" key="4">
    <source>
        <dbReference type="ARBA" id="ARBA00023136"/>
    </source>
</evidence>
<protein>
    <submittedName>
        <fullName evidence="6">DUF697 domain-containing protein</fullName>
    </submittedName>
</protein>
<gene>
    <name evidence="6" type="ORF">VSS37_03665</name>
</gene>
<dbReference type="Pfam" id="PF05128">
    <property type="entry name" value="DUF697"/>
    <property type="match status" value="1"/>
</dbReference>
<evidence type="ECO:0000256" key="1">
    <source>
        <dbReference type="ARBA" id="ARBA00004141"/>
    </source>
</evidence>
<evidence type="ECO:0000256" key="5">
    <source>
        <dbReference type="SAM" id="Phobius"/>
    </source>
</evidence>
<keyword evidence="7" id="KW-1185">Reference proteome</keyword>
<dbReference type="InterPro" id="IPR021147">
    <property type="entry name" value="DUF697"/>
</dbReference>
<feature type="transmembrane region" description="Helical" evidence="5">
    <location>
        <begin position="20"/>
        <end position="41"/>
    </location>
</feature>
<organism evidence="6 7">
    <name type="scientific">Candidatus Thiothrix phosphatis</name>
    <dbReference type="NCBI Taxonomy" id="3112415"/>
    <lineage>
        <taxon>Bacteria</taxon>
        <taxon>Pseudomonadati</taxon>
        <taxon>Pseudomonadota</taxon>
        <taxon>Gammaproteobacteria</taxon>
        <taxon>Thiotrichales</taxon>
        <taxon>Thiotrichaceae</taxon>
        <taxon>Thiothrix</taxon>
    </lineage>
</organism>
<name>A0ABU6CTD6_9GAMM</name>
<reference evidence="7" key="1">
    <citation type="submission" date="2023-07" db="EMBL/GenBank/DDBJ databases">
        <title>The carbon used by Thiothrix.</title>
        <authorList>
            <person name="Chen L."/>
        </authorList>
    </citation>
    <scope>NUCLEOTIDE SEQUENCE [LARGE SCALE GENOMIC DNA]</scope>
</reference>
<evidence type="ECO:0000256" key="3">
    <source>
        <dbReference type="ARBA" id="ARBA00022989"/>
    </source>
</evidence>
<keyword evidence="4 5" id="KW-0472">Membrane</keyword>
<sequence length="161" mass="17280">MKNRQQLAQQAEQLIKDYAFGSSLTGFIPIPLLDTAGLIGVQRIMLMRLSKLYGIPFSKHLAKAWITTLMTGFVPKAATPLVGSFLKIIPGIGTLAGGTTAAALSGASTYAVGKVFQQHFEQGGTLENFDPQQASGPFETALNRGMKEQQTLKQKLANPSK</sequence>
<evidence type="ECO:0000313" key="7">
    <source>
        <dbReference type="Proteomes" id="UP001308005"/>
    </source>
</evidence>
<keyword evidence="3 5" id="KW-1133">Transmembrane helix</keyword>
<comment type="caution">
    <text evidence="6">The sequence shown here is derived from an EMBL/GenBank/DDBJ whole genome shotgun (WGS) entry which is preliminary data.</text>
</comment>
<evidence type="ECO:0000313" key="6">
    <source>
        <dbReference type="EMBL" id="MEB4590068.1"/>
    </source>
</evidence>
<comment type="subcellular location">
    <subcellularLocation>
        <location evidence="1">Membrane</location>
        <topology evidence="1">Multi-pass membrane protein</topology>
    </subcellularLocation>
</comment>